<evidence type="ECO:0000313" key="4">
    <source>
        <dbReference type="EMBL" id="TDO31255.1"/>
    </source>
</evidence>
<sequence>MTRLAEDDIPATWEAASLLLDEYRQHYGANPAPEAAATWLREQIDAARARVYLAVSADRRPTGEDGTVDGICTVTVVPAALTLRSAWLVRDLYVRPAARRRGVARSLLEAVVDDAAANGAHRLSLQTESDNARALELYSRIGFEPLPGVTVMDNIL</sequence>
<evidence type="ECO:0000256" key="2">
    <source>
        <dbReference type="ARBA" id="ARBA00023315"/>
    </source>
</evidence>
<keyword evidence="5" id="KW-1185">Reference proteome</keyword>
<evidence type="ECO:0000313" key="5">
    <source>
        <dbReference type="Proteomes" id="UP000294901"/>
    </source>
</evidence>
<keyword evidence="2" id="KW-0012">Acyltransferase</keyword>
<comment type="caution">
    <text evidence="4">The sequence shown here is derived from an EMBL/GenBank/DDBJ whole genome shotgun (WGS) entry which is preliminary data.</text>
</comment>
<proteinExistence type="predicted"/>
<gene>
    <name evidence="4" type="ORF">C8E87_6668</name>
</gene>
<reference evidence="4 5" key="1">
    <citation type="submission" date="2019-03" db="EMBL/GenBank/DDBJ databases">
        <title>Sequencing the genomes of 1000 actinobacteria strains.</title>
        <authorList>
            <person name="Klenk H.-P."/>
        </authorList>
    </citation>
    <scope>NUCLEOTIDE SEQUENCE [LARGE SCALE GENOMIC DNA]</scope>
    <source>
        <strain evidence="4 5">DSM 43805</strain>
    </source>
</reference>
<dbReference type="PANTHER" id="PTHR43877">
    <property type="entry name" value="AMINOALKYLPHOSPHONATE N-ACETYLTRANSFERASE-RELATED-RELATED"/>
    <property type="match status" value="1"/>
</dbReference>
<keyword evidence="1 4" id="KW-0808">Transferase</keyword>
<dbReference type="GO" id="GO:0016747">
    <property type="term" value="F:acyltransferase activity, transferring groups other than amino-acyl groups"/>
    <property type="evidence" value="ECO:0007669"/>
    <property type="project" value="InterPro"/>
</dbReference>
<dbReference type="InterPro" id="IPR050832">
    <property type="entry name" value="Bact_Acetyltransf"/>
</dbReference>
<dbReference type="Proteomes" id="UP000294901">
    <property type="component" value="Unassembled WGS sequence"/>
</dbReference>
<dbReference type="InterPro" id="IPR000182">
    <property type="entry name" value="GNAT_dom"/>
</dbReference>
<dbReference type="AlphaFoldDB" id="A0A4R6J9Y7"/>
<dbReference type="Gene3D" id="3.40.630.30">
    <property type="match status" value="1"/>
</dbReference>
<dbReference type="InterPro" id="IPR016181">
    <property type="entry name" value="Acyl_CoA_acyltransferase"/>
</dbReference>
<dbReference type="CDD" id="cd04301">
    <property type="entry name" value="NAT_SF"/>
    <property type="match status" value="1"/>
</dbReference>
<protein>
    <submittedName>
        <fullName evidence="4">Acetyltransferase (GNAT) family protein</fullName>
    </submittedName>
</protein>
<dbReference type="PROSITE" id="PS51186">
    <property type="entry name" value="GNAT"/>
    <property type="match status" value="1"/>
</dbReference>
<dbReference type="EMBL" id="SNWR01000002">
    <property type="protein sequence ID" value="TDO31255.1"/>
    <property type="molecule type" value="Genomic_DNA"/>
</dbReference>
<feature type="domain" description="N-acetyltransferase" evidence="3">
    <location>
        <begin position="1"/>
        <end position="156"/>
    </location>
</feature>
<organism evidence="4 5">
    <name type="scientific">Paractinoplanes brasiliensis</name>
    <dbReference type="NCBI Taxonomy" id="52695"/>
    <lineage>
        <taxon>Bacteria</taxon>
        <taxon>Bacillati</taxon>
        <taxon>Actinomycetota</taxon>
        <taxon>Actinomycetes</taxon>
        <taxon>Micromonosporales</taxon>
        <taxon>Micromonosporaceae</taxon>
        <taxon>Paractinoplanes</taxon>
    </lineage>
</organism>
<evidence type="ECO:0000259" key="3">
    <source>
        <dbReference type="PROSITE" id="PS51186"/>
    </source>
</evidence>
<dbReference type="SUPFAM" id="SSF55729">
    <property type="entry name" value="Acyl-CoA N-acyltransferases (Nat)"/>
    <property type="match status" value="1"/>
</dbReference>
<accession>A0A4R6J9Y7</accession>
<dbReference type="Pfam" id="PF00583">
    <property type="entry name" value="Acetyltransf_1"/>
    <property type="match status" value="1"/>
</dbReference>
<dbReference type="PANTHER" id="PTHR43877:SF2">
    <property type="entry name" value="AMINOALKYLPHOSPHONATE N-ACETYLTRANSFERASE-RELATED"/>
    <property type="match status" value="1"/>
</dbReference>
<evidence type="ECO:0000256" key="1">
    <source>
        <dbReference type="ARBA" id="ARBA00022679"/>
    </source>
</evidence>
<name>A0A4R6J9Y7_9ACTN</name>